<dbReference type="InterPro" id="IPR000277">
    <property type="entry name" value="Cys/Met-Metab_PyrdxlP-dep_enz"/>
</dbReference>
<dbReference type="PANTHER" id="PTHR11808">
    <property type="entry name" value="TRANS-SULFURATION ENZYME FAMILY MEMBER"/>
    <property type="match status" value="1"/>
</dbReference>
<dbReference type="Pfam" id="PF01053">
    <property type="entry name" value="Cys_Met_Meta_PP"/>
    <property type="match status" value="1"/>
</dbReference>
<organism evidence="10 11">
    <name type="scientific">Paenibacillus abyssi</name>
    <dbReference type="NCBI Taxonomy" id="1340531"/>
    <lineage>
        <taxon>Bacteria</taxon>
        <taxon>Bacillati</taxon>
        <taxon>Bacillota</taxon>
        <taxon>Bacilli</taxon>
        <taxon>Bacillales</taxon>
        <taxon>Paenibacillaceae</taxon>
        <taxon>Paenibacillus</taxon>
    </lineage>
</organism>
<evidence type="ECO:0000256" key="3">
    <source>
        <dbReference type="ARBA" id="ARBA00022898"/>
    </source>
</evidence>
<dbReference type="GO" id="GO:0030170">
    <property type="term" value="F:pyridoxal phosphate binding"/>
    <property type="evidence" value="ECO:0007669"/>
    <property type="project" value="InterPro"/>
</dbReference>
<evidence type="ECO:0000256" key="2">
    <source>
        <dbReference type="ARBA" id="ARBA00009077"/>
    </source>
</evidence>
<dbReference type="EMBL" id="BMGR01000013">
    <property type="protein sequence ID" value="GGG16540.1"/>
    <property type="molecule type" value="Genomic_DNA"/>
</dbReference>
<dbReference type="InterPro" id="IPR054542">
    <property type="entry name" value="Cys_met_metab_PP"/>
</dbReference>
<dbReference type="PANTHER" id="PTHR11808:SF80">
    <property type="entry name" value="CYSTATHIONINE GAMMA-LYASE"/>
    <property type="match status" value="1"/>
</dbReference>
<comment type="cofactor">
    <cofactor evidence="1 9">
        <name>pyridoxal 5'-phosphate</name>
        <dbReference type="ChEBI" id="CHEBI:597326"/>
    </cofactor>
</comment>
<comment type="catalytic activity">
    <reaction evidence="6">
        <text>L-homocysteine + H2O = 2-oxobutanoate + hydrogen sulfide + NH4(+) + H(+)</text>
        <dbReference type="Rhea" id="RHEA:14501"/>
        <dbReference type="ChEBI" id="CHEBI:15377"/>
        <dbReference type="ChEBI" id="CHEBI:15378"/>
        <dbReference type="ChEBI" id="CHEBI:16763"/>
        <dbReference type="ChEBI" id="CHEBI:28938"/>
        <dbReference type="ChEBI" id="CHEBI:29919"/>
        <dbReference type="ChEBI" id="CHEBI:58199"/>
        <dbReference type="EC" id="4.4.1.2"/>
    </reaction>
    <physiologicalReaction direction="left-to-right" evidence="6">
        <dbReference type="Rhea" id="RHEA:14502"/>
    </physiologicalReaction>
</comment>
<evidence type="ECO:0000256" key="6">
    <source>
        <dbReference type="ARBA" id="ARBA00048780"/>
    </source>
</evidence>
<evidence type="ECO:0000256" key="9">
    <source>
        <dbReference type="RuleBase" id="RU362118"/>
    </source>
</evidence>
<dbReference type="SUPFAM" id="SSF53383">
    <property type="entry name" value="PLP-dependent transferases"/>
    <property type="match status" value="1"/>
</dbReference>
<evidence type="ECO:0000313" key="10">
    <source>
        <dbReference type="EMBL" id="GGG16540.1"/>
    </source>
</evidence>
<dbReference type="CDD" id="cd00614">
    <property type="entry name" value="CGS_like"/>
    <property type="match status" value="1"/>
</dbReference>
<dbReference type="RefSeq" id="WP_188532537.1">
    <property type="nucleotide sequence ID" value="NZ_BMGR01000013.1"/>
</dbReference>
<evidence type="ECO:0000256" key="4">
    <source>
        <dbReference type="ARBA" id="ARBA00047175"/>
    </source>
</evidence>
<gene>
    <name evidence="10" type="ORF">GCM10010916_36750</name>
</gene>
<dbReference type="GO" id="GO:0019346">
    <property type="term" value="P:transsulfuration"/>
    <property type="evidence" value="ECO:0007669"/>
    <property type="project" value="InterPro"/>
</dbReference>
<dbReference type="EC" id="4.4.1.2" evidence="4"/>
<evidence type="ECO:0000256" key="8">
    <source>
        <dbReference type="PIRSR" id="PIRSR001434-2"/>
    </source>
</evidence>
<dbReference type="InterPro" id="IPR015422">
    <property type="entry name" value="PyrdxlP-dep_Trfase_small"/>
</dbReference>
<comment type="similarity">
    <text evidence="2 9">Belongs to the trans-sulfuration enzymes family.</text>
</comment>
<dbReference type="GO" id="GO:0005737">
    <property type="term" value="C:cytoplasm"/>
    <property type="evidence" value="ECO:0007669"/>
    <property type="project" value="TreeGrafter"/>
</dbReference>
<proteinExistence type="inferred from homology"/>
<evidence type="ECO:0000256" key="7">
    <source>
        <dbReference type="ARBA" id="ARBA00052699"/>
    </source>
</evidence>
<evidence type="ECO:0000313" key="11">
    <source>
        <dbReference type="Proteomes" id="UP000644756"/>
    </source>
</evidence>
<dbReference type="Gene3D" id="3.90.1150.10">
    <property type="entry name" value="Aspartate Aminotransferase, domain 1"/>
    <property type="match status" value="1"/>
</dbReference>
<comment type="catalytic activity">
    <reaction evidence="7">
        <text>L-methionine + H2O = methanethiol + 2-oxobutanoate + NH4(+)</text>
        <dbReference type="Rhea" id="RHEA:23800"/>
        <dbReference type="ChEBI" id="CHEBI:15377"/>
        <dbReference type="ChEBI" id="CHEBI:16007"/>
        <dbReference type="ChEBI" id="CHEBI:16763"/>
        <dbReference type="ChEBI" id="CHEBI:28938"/>
        <dbReference type="ChEBI" id="CHEBI:57844"/>
        <dbReference type="EC" id="4.4.1.11"/>
    </reaction>
    <physiologicalReaction direction="left-to-right" evidence="7">
        <dbReference type="Rhea" id="RHEA:23801"/>
    </physiologicalReaction>
</comment>
<dbReference type="PROSITE" id="PS00868">
    <property type="entry name" value="CYS_MET_METAB_PP"/>
    <property type="match status" value="1"/>
</dbReference>
<dbReference type="GO" id="GO:0018826">
    <property type="term" value="F:methionine gamma-lyase activity"/>
    <property type="evidence" value="ECO:0007669"/>
    <property type="project" value="UniProtKB-EC"/>
</dbReference>
<evidence type="ECO:0000256" key="5">
    <source>
        <dbReference type="ARBA" id="ARBA00047199"/>
    </source>
</evidence>
<dbReference type="InterPro" id="IPR015421">
    <property type="entry name" value="PyrdxlP-dep_Trfase_major"/>
</dbReference>
<reference evidence="10" key="2">
    <citation type="submission" date="2020-09" db="EMBL/GenBank/DDBJ databases">
        <authorList>
            <person name="Sun Q."/>
            <person name="Zhou Y."/>
        </authorList>
    </citation>
    <scope>NUCLEOTIDE SEQUENCE</scope>
    <source>
        <strain evidence="10">CGMCC 1.12987</strain>
    </source>
</reference>
<evidence type="ECO:0000256" key="1">
    <source>
        <dbReference type="ARBA" id="ARBA00001933"/>
    </source>
</evidence>
<protein>
    <recommendedName>
        <fullName evidence="4">homocysteine desulfhydrase</fullName>
        <ecNumber evidence="4">4.4.1.2</ecNumber>
    </recommendedName>
    <alternativeName>
        <fullName evidence="5">Homocysteine desulfhydrase</fullName>
    </alternativeName>
</protein>
<comment type="caution">
    <text evidence="10">The sequence shown here is derived from an EMBL/GenBank/DDBJ whole genome shotgun (WGS) entry which is preliminary data.</text>
</comment>
<dbReference type="InterPro" id="IPR015424">
    <property type="entry name" value="PyrdxlP-dep_Trfase"/>
</dbReference>
<feature type="modified residue" description="N6-(pyridoxal phosphate)lysine" evidence="8">
    <location>
        <position position="208"/>
    </location>
</feature>
<dbReference type="Proteomes" id="UP000644756">
    <property type="component" value="Unassembled WGS sequence"/>
</dbReference>
<reference evidence="10" key="1">
    <citation type="journal article" date="2014" name="Int. J. Syst. Evol. Microbiol.">
        <title>Complete genome sequence of Corynebacterium casei LMG S-19264T (=DSM 44701T), isolated from a smear-ripened cheese.</title>
        <authorList>
            <consortium name="US DOE Joint Genome Institute (JGI-PGF)"/>
            <person name="Walter F."/>
            <person name="Albersmeier A."/>
            <person name="Kalinowski J."/>
            <person name="Ruckert C."/>
        </authorList>
    </citation>
    <scope>NUCLEOTIDE SEQUENCE</scope>
    <source>
        <strain evidence="10">CGMCC 1.12987</strain>
    </source>
</reference>
<keyword evidence="3 8" id="KW-0663">Pyridoxal phosphate</keyword>
<dbReference type="AlphaFoldDB" id="A0A917G0G9"/>
<sequence>MSDRSLNKQTLVVHDVHNEQYHGAVTMPIYQNSLFTFHSYDAFTTAMNDPLNHHLYSRGNNPTVNDLERRLALLEGGEQARCFASGMAAISAAVLSVIKSGDHIICIDQAYGPTKELIGSYLRKFDIEATFVDGSSMDNIQQAVRDNTSLIFLESPTTLHFQLQNLSACAELAKSIGAATIIDNTWATPCYQNPLSLGIDLVIHSLTKYVSGHSDGMGGVVIGSSERMKHLGMHEFLLHGGIMSPMTAASMIKGLRTLPLRMEKFQENGLIVAGWLEKHPLVAKVNHPGLSSHPQHHLALKQMSGSSSLFSFETNIPLLQMRCWAERLTFFRIGLSWGGYESLITVHPCQRESSSVVRIYVGLEDPYELIDDLAQAFECITEFEGVRR</sequence>
<accession>A0A917G0G9</accession>
<dbReference type="FunFam" id="3.40.640.10:FF:000046">
    <property type="entry name" value="Cystathionine gamma-lyase"/>
    <property type="match status" value="1"/>
</dbReference>
<dbReference type="Gene3D" id="3.40.640.10">
    <property type="entry name" value="Type I PLP-dependent aspartate aminotransferase-like (Major domain)"/>
    <property type="match status" value="1"/>
</dbReference>
<dbReference type="GO" id="GO:0047982">
    <property type="term" value="F:homocysteine desulfhydrase activity"/>
    <property type="evidence" value="ECO:0007669"/>
    <property type="project" value="UniProtKB-EC"/>
</dbReference>
<dbReference type="PIRSF" id="PIRSF001434">
    <property type="entry name" value="CGS"/>
    <property type="match status" value="1"/>
</dbReference>
<keyword evidence="11" id="KW-1185">Reference proteome</keyword>
<name>A0A917G0G9_9BACL</name>